<dbReference type="Proteomes" id="UP000285301">
    <property type="component" value="Unassembled WGS sequence"/>
</dbReference>
<comment type="subcellular location">
    <subcellularLocation>
        <location evidence="1">Nucleus</location>
    </subcellularLocation>
</comment>
<evidence type="ECO:0000313" key="6">
    <source>
        <dbReference type="EMBL" id="RWS04964.1"/>
    </source>
</evidence>
<sequence>MFVDDFRKEFYDNLVGKRVLLMVHHDVDALCAIRILLHLLEADNIQYSLVSIRNKEEFVKTFNAHQQSASNIVLINFGATFDVYDEIDCSEDKCIYIIDNHRPVDVHNVYRPEVKLVMRAETCKNIPLYEDLFRDSDEEDEGDERRYSLEMLEKRKERRVWKERRLRLLFEYTQFSYFGHSVAFQMFELAWKMSKDNFELLWLAIIGVCDLRVNDKIDEHMYEESLRSLKSHLTRLTHAQNSAGNNSIDIVFDKDLQLVLYRHWSLFESFRHTLLCSSRFKVWNVKGYKRMLEFFAEIGIPLVQCKQKFFAMDLEFRKNSQQWIDELAEKYSLIGIVSNSFVGSRGFRHRYNANDIALGVKAILESPNKEKSSGEKFLEALDSLSPKKISILHHGIEAAKIQYEAIWKQVHATLEMKSIVNAGPFLYVILHESAPDAKLFSFAGCLLTLARFLLHSHVASSRSRRVANLPLILITPDLCSTEFALAAGIPPVAEQSPNNLLGKALLQAAQRLKCPMEPDFYDGCVVRFPVEEKLHLIDALVSLLS</sequence>
<dbReference type="GO" id="GO:0051301">
    <property type="term" value="P:cell division"/>
    <property type="evidence" value="ECO:0007669"/>
    <property type="project" value="UniProtKB-KW"/>
</dbReference>
<evidence type="ECO:0000256" key="2">
    <source>
        <dbReference type="ARBA" id="ARBA00010727"/>
    </source>
</evidence>
<evidence type="ECO:0000256" key="1">
    <source>
        <dbReference type="ARBA" id="ARBA00004123"/>
    </source>
</evidence>
<keyword evidence="5" id="KW-0131">Cell cycle</keyword>
<reference evidence="6" key="2">
    <citation type="submission" date="2018-11" db="EMBL/GenBank/DDBJ databases">
        <title>Trombidioid mite genomics.</title>
        <authorList>
            <person name="Dong X."/>
        </authorList>
    </citation>
    <scope>NUCLEOTIDE SEQUENCE</scope>
    <source>
        <strain evidence="6">UoL-WK</strain>
    </source>
</reference>
<dbReference type="EMBL" id="NCKU01004997">
    <property type="protein sequence ID" value="RWS05143.1"/>
    <property type="molecule type" value="Genomic_DNA"/>
</dbReference>
<gene>
    <name evidence="7" type="ORF">B4U79_04052</name>
    <name evidence="6" type="ORF">B4U79_12124</name>
    <name evidence="8" type="ORF">B4U79_15042</name>
</gene>
<dbReference type="GO" id="GO:0003697">
    <property type="term" value="F:single-stranded DNA binding"/>
    <property type="evidence" value="ECO:0007669"/>
    <property type="project" value="TreeGrafter"/>
</dbReference>
<organism evidence="6 9">
    <name type="scientific">Dinothrombium tinctorium</name>
    <dbReference type="NCBI Taxonomy" id="1965070"/>
    <lineage>
        <taxon>Eukaryota</taxon>
        <taxon>Metazoa</taxon>
        <taxon>Ecdysozoa</taxon>
        <taxon>Arthropoda</taxon>
        <taxon>Chelicerata</taxon>
        <taxon>Arachnida</taxon>
        <taxon>Acari</taxon>
        <taxon>Acariformes</taxon>
        <taxon>Trombidiformes</taxon>
        <taxon>Prostigmata</taxon>
        <taxon>Anystina</taxon>
        <taxon>Parasitengona</taxon>
        <taxon>Trombidioidea</taxon>
        <taxon>Trombidiidae</taxon>
        <taxon>Dinothrombium</taxon>
    </lineage>
</organism>
<dbReference type="GO" id="GO:0006270">
    <property type="term" value="P:DNA replication initiation"/>
    <property type="evidence" value="ECO:0007669"/>
    <property type="project" value="InterPro"/>
</dbReference>
<comment type="similarity">
    <text evidence="2">Belongs to the CDC45 family.</text>
</comment>
<keyword evidence="3" id="KW-0235">DNA replication</keyword>
<evidence type="ECO:0000256" key="5">
    <source>
        <dbReference type="ARBA" id="ARBA00023306"/>
    </source>
</evidence>
<accession>A0A443QPK0</accession>
<dbReference type="GO" id="GO:0031261">
    <property type="term" value="C:DNA replication preinitiation complex"/>
    <property type="evidence" value="ECO:0007669"/>
    <property type="project" value="TreeGrafter"/>
</dbReference>
<name>A0A443QPK0_9ACAR</name>
<dbReference type="InterPro" id="IPR003874">
    <property type="entry name" value="CDC45"/>
</dbReference>
<dbReference type="Pfam" id="PF02724">
    <property type="entry name" value="CDC45"/>
    <property type="match status" value="2"/>
</dbReference>
<evidence type="ECO:0000313" key="9">
    <source>
        <dbReference type="Proteomes" id="UP000285301"/>
    </source>
</evidence>
<dbReference type="GO" id="GO:1902977">
    <property type="term" value="P:mitotic DNA replication preinitiation complex assembly"/>
    <property type="evidence" value="ECO:0007669"/>
    <property type="project" value="TreeGrafter"/>
</dbReference>
<evidence type="ECO:0000256" key="3">
    <source>
        <dbReference type="ARBA" id="ARBA00022705"/>
    </source>
</evidence>
<dbReference type="GO" id="GO:0003688">
    <property type="term" value="F:DNA replication origin binding"/>
    <property type="evidence" value="ECO:0007669"/>
    <property type="project" value="TreeGrafter"/>
</dbReference>
<dbReference type="AlphaFoldDB" id="A0A443QPK0"/>
<dbReference type="GO" id="GO:0003682">
    <property type="term" value="F:chromatin binding"/>
    <property type="evidence" value="ECO:0007669"/>
    <property type="project" value="TreeGrafter"/>
</dbReference>
<reference evidence="6 9" key="1">
    <citation type="journal article" date="2018" name="Gigascience">
        <title>Genomes of trombidid mites reveal novel predicted allergens and laterally-transferred genes associated with secondary metabolism.</title>
        <authorList>
            <person name="Dong X."/>
            <person name="Chaisiri K."/>
            <person name="Xia D."/>
            <person name="Armstrong S.D."/>
            <person name="Fang Y."/>
            <person name="Donnelly M.J."/>
            <person name="Kadowaki T."/>
            <person name="McGarry J.W."/>
            <person name="Darby A.C."/>
            <person name="Makepeace B.L."/>
        </authorList>
    </citation>
    <scope>NUCLEOTIDE SEQUENCE [LARGE SCALE GENOMIC DNA]</scope>
    <source>
        <strain evidence="6">UoL-WK</strain>
    </source>
</reference>
<dbReference type="STRING" id="1965070.A0A443QPK0"/>
<dbReference type="OrthoDB" id="10258882at2759"/>
<proteinExistence type="inferred from homology"/>
<keyword evidence="4" id="KW-0539">Nucleus</keyword>
<dbReference type="EMBL" id="NCKU01005143">
    <property type="protein sequence ID" value="RWS04964.1"/>
    <property type="molecule type" value="Genomic_DNA"/>
</dbReference>
<comment type="caution">
    <text evidence="6">The sequence shown here is derived from an EMBL/GenBank/DDBJ whole genome shotgun (WGS) entry which is preliminary data.</text>
</comment>
<evidence type="ECO:0000256" key="4">
    <source>
        <dbReference type="ARBA" id="ARBA00023242"/>
    </source>
</evidence>
<dbReference type="PANTHER" id="PTHR10507:SF0">
    <property type="entry name" value="CELL DIVISION CONTROL PROTEIN 45 HOMOLOG"/>
    <property type="match status" value="1"/>
</dbReference>
<dbReference type="EMBL" id="NCKU01004670">
    <property type="protein sequence ID" value="RWS05618.1"/>
    <property type="molecule type" value="Genomic_DNA"/>
</dbReference>
<evidence type="ECO:0000313" key="7">
    <source>
        <dbReference type="EMBL" id="RWS05143.1"/>
    </source>
</evidence>
<keyword evidence="6" id="KW-0132">Cell division</keyword>
<protein>
    <submittedName>
        <fullName evidence="6">Cell division control protein 45-like protein</fullName>
    </submittedName>
</protein>
<evidence type="ECO:0000313" key="8">
    <source>
        <dbReference type="EMBL" id="RWS05618.1"/>
    </source>
</evidence>
<keyword evidence="9" id="KW-1185">Reference proteome</keyword>
<dbReference type="GO" id="GO:0000727">
    <property type="term" value="P:double-strand break repair via break-induced replication"/>
    <property type="evidence" value="ECO:0007669"/>
    <property type="project" value="TreeGrafter"/>
</dbReference>
<dbReference type="PANTHER" id="PTHR10507">
    <property type="entry name" value="CDC45-RELATED PROTEIN"/>
    <property type="match status" value="1"/>
</dbReference>